<evidence type="ECO:0000313" key="10">
    <source>
        <dbReference type="Proteomes" id="UP000433575"/>
    </source>
</evidence>
<comment type="subcellular location">
    <subcellularLocation>
        <location evidence="1">Periplasm</location>
    </subcellularLocation>
</comment>
<accession>A0A6N7S5L2</accession>
<name>A0A6N7S5L2_9FIRM</name>
<feature type="domain" description="AlgX/AlgJ SGNH hydrolase-like" evidence="7">
    <location>
        <begin position="106"/>
        <end position="226"/>
    </location>
</feature>
<keyword evidence="6" id="KW-0016">Alginate biosynthesis</keyword>
<evidence type="ECO:0000256" key="5">
    <source>
        <dbReference type="ARBA" id="ARBA00022764"/>
    </source>
</evidence>
<comment type="pathway">
    <text evidence="2">Glycan biosynthesis; alginate biosynthesis.</text>
</comment>
<evidence type="ECO:0000256" key="1">
    <source>
        <dbReference type="ARBA" id="ARBA00004418"/>
    </source>
</evidence>
<gene>
    <name evidence="9" type="ORF">GKD88_06745</name>
    <name evidence="8" type="ORF">GKE08_06950</name>
</gene>
<evidence type="ECO:0000256" key="3">
    <source>
        <dbReference type="ARBA" id="ARBA00022679"/>
    </source>
</evidence>
<keyword evidence="4" id="KW-0732">Signal</keyword>
<dbReference type="Proteomes" id="UP000433575">
    <property type="component" value="Unassembled WGS sequence"/>
</dbReference>
<keyword evidence="3" id="KW-0808">Transferase</keyword>
<keyword evidence="5" id="KW-0574">Periplasm</keyword>
<dbReference type="EMBL" id="WKPJ01000007">
    <property type="protein sequence ID" value="MSA89059.1"/>
    <property type="molecule type" value="Genomic_DNA"/>
</dbReference>
<dbReference type="OrthoDB" id="175771at2"/>
<evidence type="ECO:0000256" key="2">
    <source>
        <dbReference type="ARBA" id="ARBA00005182"/>
    </source>
</evidence>
<evidence type="ECO:0000313" key="11">
    <source>
        <dbReference type="Proteomes" id="UP000480929"/>
    </source>
</evidence>
<evidence type="ECO:0000313" key="8">
    <source>
        <dbReference type="EMBL" id="MSA89059.1"/>
    </source>
</evidence>
<dbReference type="AlphaFoldDB" id="A0A6N7S5L2"/>
<dbReference type="EMBL" id="WKPI01000008">
    <property type="protein sequence ID" value="MSC32813.1"/>
    <property type="molecule type" value="Genomic_DNA"/>
</dbReference>
<organism evidence="8 10">
    <name type="scientific">Holdemania massiliensis</name>
    <dbReference type="NCBI Taxonomy" id="1468449"/>
    <lineage>
        <taxon>Bacteria</taxon>
        <taxon>Bacillati</taxon>
        <taxon>Bacillota</taxon>
        <taxon>Erysipelotrichia</taxon>
        <taxon>Erysipelotrichales</taxon>
        <taxon>Erysipelotrichaceae</taxon>
        <taxon>Holdemania</taxon>
    </lineage>
</organism>
<sequence>MMNKKIQGLTIILFCGFLGGFSIFNLFTEQRSFSDAENRVLAQFPEFSWKRFFFDNYTADLEEWFTDQFIGRDTWIGVKAASERALGKIENQNVYFGHEDWLIGQVDIQDLTQSQKNIAKINAFAEQSEIPVSLMLVPTAAEIEKDKLPGGAYNTDQNVLLDSLEDQLTSVQIIDVRAALIQQKQRLNSEETLYFKTDHHWTALGAEAGYEALMSAWGQTALQLGQDFTYQLAADGFKGTQYSRSGAFWHRGDPVWTWSYTDPLTVQVVYDQSQTDTSLFSLKRLAEKDKYMVYLDGNHALAEIETSSSSNEKLLVIKDSYAHVLIPYLAPHFRSITIADLRYYRLPMSELARQMGADRILLVYSVDNFCTDTNLSLLK</sequence>
<evidence type="ECO:0000313" key="9">
    <source>
        <dbReference type="EMBL" id="MSC32813.1"/>
    </source>
</evidence>
<evidence type="ECO:0000256" key="4">
    <source>
        <dbReference type="ARBA" id="ARBA00022729"/>
    </source>
</evidence>
<keyword evidence="11" id="KW-1185">Reference proteome</keyword>
<dbReference type="Pfam" id="PF16822">
    <property type="entry name" value="ALGX"/>
    <property type="match status" value="1"/>
</dbReference>
<dbReference type="InterPro" id="IPR031811">
    <property type="entry name" value="ALGX/ALGJ_SGNH-like"/>
</dbReference>
<reference evidence="10 11" key="1">
    <citation type="journal article" date="2019" name="Nat. Med.">
        <title>A library of human gut bacterial isolates paired with longitudinal multiomics data enables mechanistic microbiome research.</title>
        <authorList>
            <person name="Poyet M."/>
            <person name="Groussin M."/>
            <person name="Gibbons S.M."/>
            <person name="Avila-Pacheco J."/>
            <person name="Jiang X."/>
            <person name="Kearney S.M."/>
            <person name="Perrotta A.R."/>
            <person name="Berdy B."/>
            <person name="Zhao S."/>
            <person name="Lieberman T.D."/>
            <person name="Swanson P.K."/>
            <person name="Smith M."/>
            <person name="Roesemann S."/>
            <person name="Alexander J.E."/>
            <person name="Rich S.A."/>
            <person name="Livny J."/>
            <person name="Vlamakis H."/>
            <person name="Clish C."/>
            <person name="Bullock K."/>
            <person name="Deik A."/>
            <person name="Scott J."/>
            <person name="Pierce K.A."/>
            <person name="Xavier R.J."/>
            <person name="Alm E.J."/>
        </authorList>
    </citation>
    <scope>NUCLEOTIDE SEQUENCE [LARGE SCALE GENOMIC DNA]</scope>
    <source>
        <strain evidence="8 10">BIOML-A4</strain>
        <strain evidence="9 11">BIOML-A5</strain>
    </source>
</reference>
<proteinExistence type="predicted"/>
<protein>
    <recommendedName>
        <fullName evidence="7">AlgX/AlgJ SGNH hydrolase-like domain-containing protein</fullName>
    </recommendedName>
</protein>
<comment type="caution">
    <text evidence="8">The sequence shown here is derived from an EMBL/GenBank/DDBJ whole genome shotgun (WGS) entry which is preliminary data.</text>
</comment>
<dbReference type="Proteomes" id="UP000480929">
    <property type="component" value="Unassembled WGS sequence"/>
</dbReference>
<evidence type="ECO:0000256" key="6">
    <source>
        <dbReference type="ARBA" id="ARBA00022841"/>
    </source>
</evidence>
<evidence type="ECO:0000259" key="7">
    <source>
        <dbReference type="Pfam" id="PF16822"/>
    </source>
</evidence>